<evidence type="ECO:0000313" key="12">
    <source>
        <dbReference type="Proteomes" id="UP000258309"/>
    </source>
</evidence>
<proteinExistence type="predicted"/>
<dbReference type="AlphaFoldDB" id="A0A3E2HLW8"/>
<dbReference type="CDD" id="cd09630">
    <property type="entry name" value="CDH_like_cytochrome"/>
    <property type="match status" value="1"/>
</dbReference>
<accession>A0A3E2HLW8</accession>
<evidence type="ECO:0000256" key="3">
    <source>
        <dbReference type="ARBA" id="ARBA00022692"/>
    </source>
</evidence>
<dbReference type="SMART" id="SM00665">
    <property type="entry name" value="B561"/>
    <property type="match status" value="1"/>
</dbReference>
<evidence type="ECO:0000256" key="7">
    <source>
        <dbReference type="SAM" id="MobiDB-lite"/>
    </source>
</evidence>
<feature type="domain" description="Cytochrome b561" evidence="10">
    <location>
        <begin position="245"/>
        <end position="364"/>
    </location>
</feature>
<feature type="transmembrane region" description="Helical" evidence="8">
    <location>
        <begin position="245"/>
        <end position="265"/>
    </location>
</feature>
<dbReference type="OrthoDB" id="19261at2759"/>
<dbReference type="GO" id="GO:0016020">
    <property type="term" value="C:membrane"/>
    <property type="evidence" value="ECO:0007669"/>
    <property type="project" value="UniProtKB-SubCell"/>
</dbReference>
<dbReference type="CDD" id="cd08760">
    <property type="entry name" value="Cyt_b561_FRRS1_like"/>
    <property type="match status" value="1"/>
</dbReference>
<feature type="transmembrane region" description="Helical" evidence="8">
    <location>
        <begin position="340"/>
        <end position="363"/>
    </location>
</feature>
<evidence type="ECO:0000256" key="6">
    <source>
        <dbReference type="ARBA" id="ARBA00023136"/>
    </source>
</evidence>
<dbReference type="InterPro" id="IPR015920">
    <property type="entry name" value="Cellobiose_DH-like_cyt"/>
</dbReference>
<feature type="non-terminal residue" evidence="11">
    <location>
        <position position="1"/>
    </location>
</feature>
<keyword evidence="5 8" id="KW-1133">Transmembrane helix</keyword>
<feature type="transmembrane region" description="Helical" evidence="8">
    <location>
        <begin position="309"/>
        <end position="328"/>
    </location>
</feature>
<comment type="subcellular location">
    <subcellularLocation>
        <location evidence="1">Membrane</location>
    </subcellularLocation>
</comment>
<keyword evidence="2" id="KW-0813">Transport</keyword>
<gene>
    <name evidence="11" type="ORF">B7463_g2312</name>
</gene>
<dbReference type="EMBL" id="NCSJ02000026">
    <property type="protein sequence ID" value="RFU34041.1"/>
    <property type="molecule type" value="Genomic_DNA"/>
</dbReference>
<dbReference type="PANTHER" id="PTHR47797:SF4">
    <property type="entry name" value="DOMON DOMAIN-CONTAINING PROTEIN"/>
    <property type="match status" value="1"/>
</dbReference>
<feature type="transmembrane region" description="Helical" evidence="8">
    <location>
        <begin position="277"/>
        <end position="303"/>
    </location>
</feature>
<dbReference type="Proteomes" id="UP000258309">
    <property type="component" value="Unassembled WGS sequence"/>
</dbReference>
<feature type="non-terminal residue" evidence="11">
    <location>
        <position position="411"/>
    </location>
</feature>
<name>A0A3E2HLW8_SCYLI</name>
<sequence length="411" mass="43073">MKQFFNRSWLAASALVTTTFAQAVYSPTSGIQYSVAIPPATVSSGTGAIFFQLSAPSNYQWAAMGIGEQMSGATIFAMYADGQGNVTISGREGGAGHVEPQYNSSLDLQLLAGSGIVGSSMVANVKCSNCPIGDVTSSSSPWICAWMSGGALNTADVQANLNQHSIDNTRQITIDLTQAVVSSSVNPFVSSSSSTSSSPPSPSSPSSPSSPPSPSGGSSGASGGGGAVVSSSSNLPDQINDYRKAHGIIMAITVVVLMPLAAVLLRTIGGVWLHAFFQIFNICCLLAGLGLGIKLANLLGYLWNRKHTTFGAVIVFLFLIQPLFGLIHHGRYKKVQRRGIFSYIHIWYGRILIILAIVNGGLGLQLATESSAGKIAYSVVAGVVGVVYFAVVIFVALKTRREEQREKSNPS</sequence>
<comment type="caution">
    <text evidence="11">The sequence shown here is derived from an EMBL/GenBank/DDBJ whole genome shotgun (WGS) entry which is preliminary data.</text>
</comment>
<feature type="compositionally biased region" description="Pro residues" evidence="7">
    <location>
        <begin position="199"/>
        <end position="214"/>
    </location>
</feature>
<evidence type="ECO:0000256" key="2">
    <source>
        <dbReference type="ARBA" id="ARBA00022448"/>
    </source>
</evidence>
<dbReference type="OMA" id="VANIHCG"/>
<protein>
    <recommendedName>
        <fullName evidence="10">Cytochrome b561 domain-containing protein</fullName>
    </recommendedName>
</protein>
<evidence type="ECO:0000256" key="1">
    <source>
        <dbReference type="ARBA" id="ARBA00004370"/>
    </source>
</evidence>
<keyword evidence="12" id="KW-1185">Reference proteome</keyword>
<dbReference type="SUPFAM" id="SSF49344">
    <property type="entry name" value="CBD9-like"/>
    <property type="match status" value="1"/>
</dbReference>
<evidence type="ECO:0000256" key="9">
    <source>
        <dbReference type="SAM" id="SignalP"/>
    </source>
</evidence>
<reference evidence="11 12" key="1">
    <citation type="submission" date="2018-05" db="EMBL/GenBank/DDBJ databases">
        <title>Draft genome sequence of Scytalidium lignicola DSM 105466, a ubiquitous saprotrophic fungus.</title>
        <authorList>
            <person name="Buettner E."/>
            <person name="Gebauer A.M."/>
            <person name="Hofrichter M."/>
            <person name="Liers C."/>
            <person name="Kellner H."/>
        </authorList>
    </citation>
    <scope>NUCLEOTIDE SEQUENCE [LARGE SCALE GENOMIC DNA]</scope>
    <source>
        <strain evidence="11 12">DSM 105466</strain>
    </source>
</reference>
<feature type="signal peptide" evidence="9">
    <location>
        <begin position="1"/>
        <end position="21"/>
    </location>
</feature>
<evidence type="ECO:0000259" key="10">
    <source>
        <dbReference type="SMART" id="SM00665"/>
    </source>
</evidence>
<evidence type="ECO:0000313" key="11">
    <source>
        <dbReference type="EMBL" id="RFU34041.1"/>
    </source>
</evidence>
<feature type="region of interest" description="Disordered" evidence="7">
    <location>
        <begin position="191"/>
        <end position="231"/>
    </location>
</feature>
<feature type="chain" id="PRO_5017741112" description="Cytochrome b561 domain-containing protein" evidence="9">
    <location>
        <begin position="22"/>
        <end position="411"/>
    </location>
</feature>
<dbReference type="Gene3D" id="1.20.120.1770">
    <property type="match status" value="1"/>
</dbReference>
<evidence type="ECO:0000256" key="4">
    <source>
        <dbReference type="ARBA" id="ARBA00022982"/>
    </source>
</evidence>
<keyword evidence="3 8" id="KW-0812">Transmembrane</keyword>
<keyword evidence="4" id="KW-0249">Electron transport</keyword>
<organism evidence="11 12">
    <name type="scientific">Scytalidium lignicola</name>
    <name type="common">Hyphomycete</name>
    <dbReference type="NCBI Taxonomy" id="5539"/>
    <lineage>
        <taxon>Eukaryota</taxon>
        <taxon>Fungi</taxon>
        <taxon>Dikarya</taxon>
        <taxon>Ascomycota</taxon>
        <taxon>Pezizomycotina</taxon>
        <taxon>Leotiomycetes</taxon>
        <taxon>Leotiomycetes incertae sedis</taxon>
        <taxon>Scytalidium</taxon>
    </lineage>
</organism>
<dbReference type="PANTHER" id="PTHR47797">
    <property type="entry name" value="DEHYDROGENASE, PUTATIVE (AFU_ORTHOLOGUE AFUA_8G05805)-RELATED"/>
    <property type="match status" value="1"/>
</dbReference>
<evidence type="ECO:0000256" key="5">
    <source>
        <dbReference type="ARBA" id="ARBA00022989"/>
    </source>
</evidence>
<keyword evidence="6 8" id="KW-0472">Membrane</keyword>
<dbReference type="Pfam" id="PF16010">
    <property type="entry name" value="CDH-cyt"/>
    <property type="match status" value="1"/>
</dbReference>
<dbReference type="STRING" id="5539.A0A3E2HLW8"/>
<dbReference type="InterPro" id="IPR006593">
    <property type="entry name" value="Cyt_b561/ferric_Rdtase_TM"/>
</dbReference>
<dbReference type="Gene3D" id="2.60.40.1210">
    <property type="entry name" value="Cellobiose dehydrogenase, cytochrome domain"/>
    <property type="match status" value="1"/>
</dbReference>
<keyword evidence="9" id="KW-0732">Signal</keyword>
<feature type="transmembrane region" description="Helical" evidence="8">
    <location>
        <begin position="375"/>
        <end position="397"/>
    </location>
</feature>
<evidence type="ECO:0000256" key="8">
    <source>
        <dbReference type="SAM" id="Phobius"/>
    </source>
</evidence>
<feature type="compositionally biased region" description="Gly residues" evidence="7">
    <location>
        <begin position="217"/>
        <end position="227"/>
    </location>
</feature>